<sequence length="63" mass="7179">MSSELGFLTCFFLMVSMALGVGLTHWALEPRTPGLKPSCTLSFPQRWDYRHVPLHPTLINYVD</sequence>
<proteinExistence type="predicted"/>
<dbReference type="AlphaFoldDB" id="A0A8C5NKI7"/>
<accession>A0A8C5NKI7</accession>
<protein>
    <submittedName>
        <fullName evidence="2">Uncharacterized protein</fullName>
    </submittedName>
</protein>
<evidence type="ECO:0000256" key="1">
    <source>
        <dbReference type="SAM" id="SignalP"/>
    </source>
</evidence>
<feature type="chain" id="PRO_5034008259" evidence="1">
    <location>
        <begin position="21"/>
        <end position="63"/>
    </location>
</feature>
<dbReference type="Ensembl" id="ENSJHYT00000007457.1">
    <property type="protein sequence ID" value="ENSJHYP00000006096.1"/>
    <property type="gene ID" value="ENSJHYG00000004949.1"/>
</dbReference>
<evidence type="ECO:0000313" key="2">
    <source>
        <dbReference type="Ensembl" id="ENSJHYP00000006096.1"/>
    </source>
</evidence>
<feature type="signal peptide" evidence="1">
    <location>
        <begin position="1"/>
        <end position="20"/>
    </location>
</feature>
<organism evidence="2 3">
    <name type="scientific">Junco hyemalis</name>
    <name type="common">Dark-eyed junco</name>
    <dbReference type="NCBI Taxonomy" id="40217"/>
    <lineage>
        <taxon>Eukaryota</taxon>
        <taxon>Metazoa</taxon>
        <taxon>Chordata</taxon>
        <taxon>Craniata</taxon>
        <taxon>Vertebrata</taxon>
        <taxon>Euteleostomi</taxon>
        <taxon>Archelosauria</taxon>
        <taxon>Archosauria</taxon>
        <taxon>Dinosauria</taxon>
        <taxon>Saurischia</taxon>
        <taxon>Theropoda</taxon>
        <taxon>Coelurosauria</taxon>
        <taxon>Aves</taxon>
        <taxon>Neognathae</taxon>
        <taxon>Neoaves</taxon>
        <taxon>Telluraves</taxon>
        <taxon>Australaves</taxon>
        <taxon>Passeriformes</taxon>
        <taxon>Passerellidae</taxon>
        <taxon>Junco</taxon>
    </lineage>
</organism>
<evidence type="ECO:0000313" key="3">
    <source>
        <dbReference type="Proteomes" id="UP000694408"/>
    </source>
</evidence>
<reference evidence="2" key="2">
    <citation type="submission" date="2025-09" db="UniProtKB">
        <authorList>
            <consortium name="Ensembl"/>
        </authorList>
    </citation>
    <scope>IDENTIFICATION</scope>
</reference>
<name>A0A8C5NKI7_JUNHY</name>
<keyword evidence="3" id="KW-1185">Reference proteome</keyword>
<keyword evidence="1" id="KW-0732">Signal</keyword>
<reference evidence="2" key="1">
    <citation type="submission" date="2025-08" db="UniProtKB">
        <authorList>
            <consortium name="Ensembl"/>
        </authorList>
    </citation>
    <scope>IDENTIFICATION</scope>
</reference>
<dbReference type="Proteomes" id="UP000694408">
    <property type="component" value="Unplaced"/>
</dbReference>